<evidence type="ECO:0000256" key="1">
    <source>
        <dbReference type="SAM" id="MobiDB-lite"/>
    </source>
</evidence>
<dbReference type="EMBL" id="JAANBB010000419">
    <property type="protein sequence ID" value="KAF7542717.1"/>
    <property type="molecule type" value="Genomic_DNA"/>
</dbReference>
<organism evidence="2 3">
    <name type="scientific">Cylindrodendrum hubeiense</name>
    <dbReference type="NCBI Taxonomy" id="595255"/>
    <lineage>
        <taxon>Eukaryota</taxon>
        <taxon>Fungi</taxon>
        <taxon>Dikarya</taxon>
        <taxon>Ascomycota</taxon>
        <taxon>Pezizomycotina</taxon>
        <taxon>Sordariomycetes</taxon>
        <taxon>Hypocreomycetidae</taxon>
        <taxon>Hypocreales</taxon>
        <taxon>Nectriaceae</taxon>
        <taxon>Cylindrodendrum</taxon>
    </lineage>
</organism>
<proteinExistence type="predicted"/>
<reference evidence="2" key="1">
    <citation type="submission" date="2020-03" db="EMBL/GenBank/DDBJ databases">
        <title>Draft Genome Sequence of Cylindrodendrum hubeiense.</title>
        <authorList>
            <person name="Buettner E."/>
            <person name="Kellner H."/>
        </authorList>
    </citation>
    <scope>NUCLEOTIDE SEQUENCE</scope>
    <source>
        <strain evidence="2">IHI 201604</strain>
    </source>
</reference>
<feature type="region of interest" description="Disordered" evidence="1">
    <location>
        <begin position="1"/>
        <end position="87"/>
    </location>
</feature>
<keyword evidence="3" id="KW-1185">Reference proteome</keyword>
<feature type="compositionally biased region" description="Basic and acidic residues" evidence="1">
    <location>
        <begin position="1"/>
        <end position="16"/>
    </location>
</feature>
<feature type="compositionally biased region" description="Polar residues" evidence="1">
    <location>
        <begin position="150"/>
        <end position="163"/>
    </location>
</feature>
<evidence type="ECO:0000313" key="2">
    <source>
        <dbReference type="EMBL" id="KAF7542717.1"/>
    </source>
</evidence>
<gene>
    <name evidence="2" type="ORF">G7Z17_g11332</name>
</gene>
<protein>
    <submittedName>
        <fullName evidence="2">Uncharacterized protein</fullName>
    </submittedName>
</protein>
<dbReference type="AlphaFoldDB" id="A0A9P5H330"/>
<feature type="region of interest" description="Disordered" evidence="1">
    <location>
        <begin position="120"/>
        <end position="163"/>
    </location>
</feature>
<name>A0A9P5H330_9HYPO</name>
<dbReference type="Proteomes" id="UP000722485">
    <property type="component" value="Unassembled WGS sequence"/>
</dbReference>
<comment type="caution">
    <text evidence="2">The sequence shown here is derived from an EMBL/GenBank/DDBJ whole genome shotgun (WGS) entry which is preliminary data.</text>
</comment>
<feature type="compositionally biased region" description="Basic residues" evidence="1">
    <location>
        <begin position="121"/>
        <end position="133"/>
    </location>
</feature>
<evidence type="ECO:0000313" key="3">
    <source>
        <dbReference type="Proteomes" id="UP000722485"/>
    </source>
</evidence>
<feature type="compositionally biased region" description="Basic and acidic residues" evidence="1">
    <location>
        <begin position="53"/>
        <end position="87"/>
    </location>
</feature>
<accession>A0A9P5H330</accession>
<sequence>MAREGESSRSRGSRGESKRHKRPRSPEPIMSSHRGKVDLHHGIETFVKGTLLGDKDAKEDGEKEKKDRHKAWAEKDKGREKKILGAKEGKKSNKIVYDPKKGSGAAIAFIGWIAAESGISIHKKKSKRKHRSRSKDILDEEYSDNESGRSEFSNAVSRRSAND</sequence>